<name>A0A9P8QKF4_9HYPO</name>
<dbReference type="EMBL" id="JAIWOZ010000006">
    <property type="protein sequence ID" value="KAH6603972.1"/>
    <property type="molecule type" value="Genomic_DNA"/>
</dbReference>
<protein>
    <submittedName>
        <fullName evidence="1">Uncharacterized protein</fullName>
    </submittedName>
</protein>
<keyword evidence="2" id="KW-1185">Reference proteome</keyword>
<dbReference type="AlphaFoldDB" id="A0A9P8QKF4"/>
<organism evidence="1 2">
    <name type="scientific">Trichoderma cornu-damae</name>
    <dbReference type="NCBI Taxonomy" id="654480"/>
    <lineage>
        <taxon>Eukaryota</taxon>
        <taxon>Fungi</taxon>
        <taxon>Dikarya</taxon>
        <taxon>Ascomycota</taxon>
        <taxon>Pezizomycotina</taxon>
        <taxon>Sordariomycetes</taxon>
        <taxon>Hypocreomycetidae</taxon>
        <taxon>Hypocreales</taxon>
        <taxon>Hypocreaceae</taxon>
        <taxon>Trichoderma</taxon>
    </lineage>
</organism>
<sequence length="297" mass="32815">MLDLEVNFPFNQQDGVENMTIEIYETGGEEGSGFHVFNIAEDQYHRAEVLQRTGAIDVTCNLEEVVHGAISADSDRYASLIVMQWFFQPKGSRRISEAIIELLFEPSSANGNIEVENISFLGTYSLMPTKQDQTVITGVDATVSIQNFANLGLTGKCGKTTATTVVDAITLSGGMRVINNRPPNRIATWTLSENHSQPKGIPASLKIAVLVSREDREKFFCRLAFTCRTDAKTAAQSLFKKIPKDDPIIFQPNPHDKGTRPNKNVAYGDDELGSVDLNELGSVTFRTLIPNGQKIWE</sequence>
<reference evidence="1" key="1">
    <citation type="submission" date="2021-08" db="EMBL/GenBank/DDBJ databases">
        <title>Chromosome-Level Trichoderma cornu-damae using Hi-C Data.</title>
        <authorList>
            <person name="Kim C.S."/>
        </authorList>
    </citation>
    <scope>NUCLEOTIDE SEQUENCE</scope>
    <source>
        <strain evidence="1">KA19-0412C</strain>
    </source>
</reference>
<dbReference type="Proteomes" id="UP000827724">
    <property type="component" value="Unassembled WGS sequence"/>
</dbReference>
<dbReference type="OrthoDB" id="5030973at2759"/>
<accession>A0A9P8QKF4</accession>
<comment type="caution">
    <text evidence="1">The sequence shown here is derived from an EMBL/GenBank/DDBJ whole genome shotgun (WGS) entry which is preliminary data.</text>
</comment>
<gene>
    <name evidence="1" type="ORF">Trco_007418</name>
</gene>
<proteinExistence type="predicted"/>
<evidence type="ECO:0000313" key="2">
    <source>
        <dbReference type="Proteomes" id="UP000827724"/>
    </source>
</evidence>
<evidence type="ECO:0000313" key="1">
    <source>
        <dbReference type="EMBL" id="KAH6603972.1"/>
    </source>
</evidence>